<keyword evidence="11" id="KW-0206">Cytoskeleton</keyword>
<dbReference type="Gene3D" id="3.30.1330.20">
    <property type="entry name" value="Tubulin/FtsZ, C-terminal domain"/>
    <property type="match status" value="1"/>
</dbReference>
<evidence type="ECO:0000256" key="6">
    <source>
        <dbReference type="ARBA" id="ARBA00022701"/>
    </source>
</evidence>
<dbReference type="GO" id="GO:0046872">
    <property type="term" value="F:metal ion binding"/>
    <property type="evidence" value="ECO:0007669"/>
    <property type="project" value="UniProtKB-KW"/>
</dbReference>
<dbReference type="SUPFAM" id="SSF52490">
    <property type="entry name" value="Tubulin nucleotide-binding domain-like"/>
    <property type="match status" value="1"/>
</dbReference>
<name>A0A7R8CIV6_LEPSM</name>
<evidence type="ECO:0000256" key="2">
    <source>
        <dbReference type="ARBA" id="ARBA00004245"/>
    </source>
</evidence>
<dbReference type="FunFam" id="3.30.1330.20:FF:000009">
    <property type="entry name" value="Tubulin beta chain"/>
    <property type="match status" value="1"/>
</dbReference>
<dbReference type="PROSITE" id="PS00227">
    <property type="entry name" value="TUBULIN"/>
    <property type="match status" value="1"/>
</dbReference>
<keyword evidence="5" id="KW-0963">Cytoplasm</keyword>
<dbReference type="InterPro" id="IPR003008">
    <property type="entry name" value="Tubulin_FtsZ_GTPase"/>
</dbReference>
<evidence type="ECO:0000256" key="9">
    <source>
        <dbReference type="ARBA" id="ARBA00022842"/>
    </source>
</evidence>
<comment type="cofactor">
    <cofactor evidence="1">
        <name>Mg(2+)</name>
        <dbReference type="ChEBI" id="CHEBI:18420"/>
    </cofactor>
</comment>
<dbReference type="InterPro" id="IPR037103">
    <property type="entry name" value="Tubulin/FtsZ-like_C"/>
</dbReference>
<evidence type="ECO:0000256" key="7">
    <source>
        <dbReference type="ARBA" id="ARBA00022723"/>
    </source>
</evidence>
<dbReference type="PANTHER" id="PTHR11588">
    <property type="entry name" value="TUBULIN"/>
    <property type="match status" value="1"/>
</dbReference>
<comment type="subcellular location">
    <subcellularLocation>
        <location evidence="2">Cytoplasm</location>
        <location evidence="2">Cytoskeleton</location>
    </subcellularLocation>
</comment>
<dbReference type="AlphaFoldDB" id="A0A7R8CIV6"/>
<organism evidence="16 17">
    <name type="scientific">Lepeophtheirus salmonis</name>
    <name type="common">Salmon louse</name>
    <name type="synonym">Caligus salmonis</name>
    <dbReference type="NCBI Taxonomy" id="72036"/>
    <lineage>
        <taxon>Eukaryota</taxon>
        <taxon>Metazoa</taxon>
        <taxon>Ecdysozoa</taxon>
        <taxon>Arthropoda</taxon>
        <taxon>Crustacea</taxon>
        <taxon>Multicrustacea</taxon>
        <taxon>Hexanauplia</taxon>
        <taxon>Copepoda</taxon>
        <taxon>Siphonostomatoida</taxon>
        <taxon>Caligidae</taxon>
        <taxon>Lepeophtheirus</taxon>
    </lineage>
</organism>
<evidence type="ECO:0000256" key="10">
    <source>
        <dbReference type="ARBA" id="ARBA00023134"/>
    </source>
</evidence>
<dbReference type="InterPro" id="IPR036525">
    <property type="entry name" value="Tubulin/FtsZ_GTPase_sf"/>
</dbReference>
<dbReference type="Pfam" id="PF00091">
    <property type="entry name" value="Tubulin"/>
    <property type="match status" value="1"/>
</dbReference>
<evidence type="ECO:0000313" key="16">
    <source>
        <dbReference type="EMBL" id="CAF2836044.1"/>
    </source>
</evidence>
<feature type="domain" description="Tubulin/FtsZ 2-layer sandwich" evidence="15">
    <location>
        <begin position="231"/>
        <end position="370"/>
    </location>
</feature>
<dbReference type="Pfam" id="PF03953">
    <property type="entry name" value="Tubulin_C"/>
    <property type="match status" value="1"/>
</dbReference>
<keyword evidence="8 13" id="KW-0547">Nucleotide-binding</keyword>
<evidence type="ECO:0000313" key="17">
    <source>
        <dbReference type="Proteomes" id="UP000675881"/>
    </source>
</evidence>
<dbReference type="PRINTS" id="PR01163">
    <property type="entry name" value="BETATUBULIN"/>
</dbReference>
<evidence type="ECO:0000256" key="13">
    <source>
        <dbReference type="RuleBase" id="RU000352"/>
    </source>
</evidence>
<dbReference type="InterPro" id="IPR017975">
    <property type="entry name" value="Tubulin_CS"/>
</dbReference>
<dbReference type="InterPro" id="IPR002453">
    <property type="entry name" value="Beta_tubulin"/>
</dbReference>
<dbReference type="InterPro" id="IPR023123">
    <property type="entry name" value="Tubulin_C"/>
</dbReference>
<dbReference type="OrthoDB" id="1662883at2759"/>
<comment type="subunit">
    <text evidence="4 13">Dimer of alpha and beta chains. A typical microtubule is a hollow water-filled tube with an outer diameter of 25 nm and an inner diameter of 15 nM. Alpha-beta heterodimers associate head-to-tail to form protofilaments running lengthwise along the microtubule wall with the beta-tubulin subunit facing the microtubule plus end conferring a structural polarity. Microtubules usually have 13 protofilaments but different protofilament numbers can be found in some organisms and specialized cells.</text>
</comment>
<evidence type="ECO:0000256" key="8">
    <source>
        <dbReference type="ARBA" id="ARBA00022741"/>
    </source>
</evidence>
<evidence type="ECO:0000256" key="12">
    <source>
        <dbReference type="ARBA" id="ARBA00034296"/>
    </source>
</evidence>
<reference evidence="16" key="1">
    <citation type="submission" date="2021-02" db="EMBL/GenBank/DDBJ databases">
        <authorList>
            <person name="Bekaert M."/>
        </authorList>
    </citation>
    <scope>NUCLEOTIDE SEQUENCE</scope>
    <source>
        <strain evidence="16">IoA-00</strain>
    </source>
</reference>
<comment type="function">
    <text evidence="12 13">Tubulin is the major constituent of microtubules, a cylinder consisting of laterally associated linear protofilaments composed of alpha- and beta-tubulin heterodimers. Microtubules grow by the addition of GTP-tubulin dimers to the microtubule end, where a stabilizing cap forms. Below the cap, tubulin dimers are in GDP-bound state, owing to GTPase activity of alpha-tubulin.</text>
</comment>
<dbReference type="Gene3D" id="3.40.50.1440">
    <property type="entry name" value="Tubulin/FtsZ, GTPase domain"/>
    <property type="match status" value="1"/>
</dbReference>
<evidence type="ECO:0000259" key="15">
    <source>
        <dbReference type="SMART" id="SM00865"/>
    </source>
</evidence>
<evidence type="ECO:0000256" key="11">
    <source>
        <dbReference type="ARBA" id="ARBA00023212"/>
    </source>
</evidence>
<dbReference type="GO" id="GO:0005874">
    <property type="term" value="C:microtubule"/>
    <property type="evidence" value="ECO:0007669"/>
    <property type="project" value="UniProtKB-KW"/>
</dbReference>
<dbReference type="CDD" id="cd02187">
    <property type="entry name" value="beta_tubulin"/>
    <property type="match status" value="1"/>
</dbReference>
<keyword evidence="9" id="KW-0460">Magnesium</keyword>
<keyword evidence="7" id="KW-0479">Metal-binding</keyword>
<sequence>MPREIVQVQVGQCGNQIGTKFWENIMYEHGITNDGTFKGTSQLQLERIEVFFEEIREELVLTEVFLDQINFICGQYGAGNNWARGHYTDGPELLDEIIDSVRREAEICDCFTSLYLGFHLTHSLGGGTGSGMGTLILTRLREEFPDRIISTFSVLPSPKISENVVEAYNALLSLHQLIESTDSTFCIDNEALYHISSATLKLASPTFGDLNHLVASAMAGVTTCLRFPGQLNADLRKLSTNMIPFPRLHFFTPGFAPLTSRDNEAFHRHPSILELTHQLFQAKNSMTAYNPYSGRYLTAAIVFRGSNLSTEDVERRLYDIQDKNSSFFVEWIPSNIKTAVCDVPPRGLQSAATFIGNNTAIKDRFRQLTKVFLAMYKRKAFLHWYKSEGMDDFEFLEAHENMRDLITEYQQYEDAPIYEGFGDDSSEESD</sequence>
<dbReference type="EMBL" id="HG994593">
    <property type="protein sequence ID" value="CAF2836044.1"/>
    <property type="molecule type" value="Genomic_DNA"/>
</dbReference>
<dbReference type="SMART" id="SM00864">
    <property type="entry name" value="Tubulin"/>
    <property type="match status" value="1"/>
</dbReference>
<dbReference type="Proteomes" id="UP000675881">
    <property type="component" value="Chromosome 14"/>
</dbReference>
<evidence type="ECO:0000256" key="4">
    <source>
        <dbReference type="ARBA" id="ARBA00011747"/>
    </source>
</evidence>
<keyword evidence="10 13" id="KW-0342">GTP-binding</keyword>
<dbReference type="Gene3D" id="1.10.287.600">
    <property type="entry name" value="Helix hairpin bin"/>
    <property type="match status" value="1"/>
</dbReference>
<dbReference type="GO" id="GO:0005200">
    <property type="term" value="F:structural constituent of cytoskeleton"/>
    <property type="evidence" value="ECO:0007669"/>
    <property type="project" value="InterPro"/>
</dbReference>
<keyword evidence="6 13" id="KW-0493">Microtubule</keyword>
<evidence type="ECO:0000256" key="1">
    <source>
        <dbReference type="ARBA" id="ARBA00001946"/>
    </source>
</evidence>
<feature type="domain" description="Tubulin/FtsZ GTPase" evidence="14">
    <location>
        <begin position="47"/>
        <end position="229"/>
    </location>
</feature>
<evidence type="ECO:0000256" key="5">
    <source>
        <dbReference type="ARBA" id="ARBA00022490"/>
    </source>
</evidence>
<proteinExistence type="inferred from homology"/>
<evidence type="ECO:0000256" key="3">
    <source>
        <dbReference type="ARBA" id="ARBA00009636"/>
    </source>
</evidence>
<evidence type="ECO:0000259" key="14">
    <source>
        <dbReference type="SMART" id="SM00864"/>
    </source>
</evidence>
<dbReference type="GO" id="GO:0003924">
    <property type="term" value="F:GTPase activity"/>
    <property type="evidence" value="ECO:0007669"/>
    <property type="project" value="InterPro"/>
</dbReference>
<dbReference type="SUPFAM" id="SSF55307">
    <property type="entry name" value="Tubulin C-terminal domain-like"/>
    <property type="match status" value="1"/>
</dbReference>
<accession>A0A7R8CIV6</accession>
<dbReference type="InterPro" id="IPR008280">
    <property type="entry name" value="Tub_FtsZ_C"/>
</dbReference>
<comment type="similarity">
    <text evidence="3 13">Belongs to the tubulin family.</text>
</comment>
<dbReference type="PRINTS" id="PR01161">
    <property type="entry name" value="TUBULIN"/>
</dbReference>
<dbReference type="InterPro" id="IPR000217">
    <property type="entry name" value="Tubulin"/>
</dbReference>
<gene>
    <name evidence="16" type="ORF">LSAA_5230</name>
</gene>
<dbReference type="GO" id="GO:0007017">
    <property type="term" value="P:microtubule-based process"/>
    <property type="evidence" value="ECO:0007669"/>
    <property type="project" value="InterPro"/>
</dbReference>
<protein>
    <recommendedName>
        <fullName evidence="13">Tubulin beta chain</fullName>
    </recommendedName>
</protein>
<keyword evidence="17" id="KW-1185">Reference proteome</keyword>
<dbReference type="InterPro" id="IPR018316">
    <property type="entry name" value="Tubulin/FtsZ_2-layer-sand-dom"/>
</dbReference>
<dbReference type="SMART" id="SM00865">
    <property type="entry name" value="Tubulin_C"/>
    <property type="match status" value="1"/>
</dbReference>
<dbReference type="GO" id="GO:0005525">
    <property type="term" value="F:GTP binding"/>
    <property type="evidence" value="ECO:0007669"/>
    <property type="project" value="UniProtKB-UniRule"/>
</dbReference>